<dbReference type="Gene3D" id="2.30.110.10">
    <property type="entry name" value="Electron Transport, Fmn-binding Protein, Chain A"/>
    <property type="match status" value="1"/>
</dbReference>
<sequence length="120" mass="12909">MIPDRLKAALKGEGSAAFVTQGPDGPHLVATWNSYLDVLDADTLVFPAGGYRKTEENLRSGSPVQMIVGGHDPAGIGFRLTGRAALEVDTPNHQRVKQRFPWARAAVVFRVGSVEQVLGK</sequence>
<dbReference type="SUPFAM" id="SSF50475">
    <property type="entry name" value="FMN-binding split barrel"/>
    <property type="match status" value="1"/>
</dbReference>
<organism evidence="2 3">
    <name type="scientific">Anaeromyxobacter dehalogenans (strain ATCC BAA-258 / DSM 21875 / 2CP-1)</name>
    <dbReference type="NCBI Taxonomy" id="455488"/>
    <lineage>
        <taxon>Bacteria</taxon>
        <taxon>Pseudomonadati</taxon>
        <taxon>Myxococcota</taxon>
        <taxon>Myxococcia</taxon>
        <taxon>Myxococcales</taxon>
        <taxon>Cystobacterineae</taxon>
        <taxon>Anaeromyxobacteraceae</taxon>
        <taxon>Anaeromyxobacter</taxon>
    </lineage>
</organism>
<feature type="domain" description="Pyridoxamine 5'-phosphate oxidase N-terminal" evidence="1">
    <location>
        <begin position="3"/>
        <end position="96"/>
    </location>
</feature>
<dbReference type="InterPro" id="IPR011576">
    <property type="entry name" value="Pyridox_Oxase_N"/>
</dbReference>
<reference evidence="2" key="1">
    <citation type="submission" date="2009-01" db="EMBL/GenBank/DDBJ databases">
        <title>Complete sequence of Anaeromyxobacter dehalogenans 2CP-1.</title>
        <authorList>
            <consortium name="US DOE Joint Genome Institute"/>
            <person name="Lucas S."/>
            <person name="Copeland A."/>
            <person name="Lapidus A."/>
            <person name="Glavina del Rio T."/>
            <person name="Dalin E."/>
            <person name="Tice H."/>
            <person name="Bruce D."/>
            <person name="Goodwin L."/>
            <person name="Pitluck S."/>
            <person name="Saunders E."/>
            <person name="Brettin T."/>
            <person name="Detter J.C."/>
            <person name="Han C."/>
            <person name="Larimer F."/>
            <person name="Land M."/>
            <person name="Hauser L."/>
            <person name="Kyrpides N."/>
            <person name="Ovchinnikova G."/>
            <person name="Beliaev A.S."/>
            <person name="Richardson P."/>
        </authorList>
    </citation>
    <scope>NUCLEOTIDE SEQUENCE</scope>
    <source>
        <strain evidence="2">2CP-1</strain>
    </source>
</reference>
<name>B8J5M6_ANAD2</name>
<dbReference type="RefSeq" id="WP_012632901.1">
    <property type="nucleotide sequence ID" value="NC_011891.1"/>
</dbReference>
<dbReference type="HOGENOM" id="CLU_163878_0_0_7"/>
<dbReference type="EMBL" id="CP001359">
    <property type="protein sequence ID" value="ACL64973.1"/>
    <property type="molecule type" value="Genomic_DNA"/>
</dbReference>
<evidence type="ECO:0000313" key="3">
    <source>
        <dbReference type="Proteomes" id="UP000007089"/>
    </source>
</evidence>
<dbReference type="Pfam" id="PF01243">
    <property type="entry name" value="PNPOx_N"/>
    <property type="match status" value="1"/>
</dbReference>
<evidence type="ECO:0000313" key="2">
    <source>
        <dbReference type="EMBL" id="ACL64973.1"/>
    </source>
</evidence>
<proteinExistence type="predicted"/>
<accession>B8J5M6</accession>
<evidence type="ECO:0000259" key="1">
    <source>
        <dbReference type="Pfam" id="PF01243"/>
    </source>
</evidence>
<dbReference type="AlphaFoldDB" id="B8J5M6"/>
<protein>
    <submittedName>
        <fullName evidence="2">Pyridoxamine 5'-phosphate oxidase-related FMN-binding</fullName>
    </submittedName>
</protein>
<dbReference type="InterPro" id="IPR012349">
    <property type="entry name" value="Split_barrel_FMN-bd"/>
</dbReference>
<keyword evidence="3" id="KW-1185">Reference proteome</keyword>
<dbReference type="Proteomes" id="UP000007089">
    <property type="component" value="Chromosome"/>
</dbReference>
<gene>
    <name evidence="2" type="ordered locus">A2cp1_1629</name>
</gene>
<dbReference type="KEGG" id="acp:A2cp1_1629"/>